<gene>
    <name evidence="2" type="ORF">ILEXP_LOCUS38119</name>
    <name evidence="3" type="ORF">ILEXP_LOCUS48770</name>
</gene>
<dbReference type="EMBL" id="CAUOFW020005142">
    <property type="protein sequence ID" value="CAK9168709.1"/>
    <property type="molecule type" value="Genomic_DNA"/>
</dbReference>
<accession>A0ABC8UEJ4</accession>
<dbReference type="PANTHER" id="PTHR35483">
    <property type="entry name" value="NUCLEUSENVELOPE PROTEIN"/>
    <property type="match status" value="1"/>
</dbReference>
<dbReference type="AlphaFoldDB" id="A0ABC8UEJ4"/>
<sequence>MSCIQGTACLHAYSVTNICPSWCAPSMPFVALKLHKASLKISTGLSSYQCTALANTSLKLTTAASRYCRSPPVCSFGGKEKSETDNDASPWKSLEKAMGSLKKEQSLEDVLRQQLQKQEYYDDGGSGRTPPGGGGDGSGGSEGDGLSGVWDELLQVILATTGFIFLYIYIIEGEEITRLAKDYIKFLFGAQKSVRLKRTMYQWGKFYQRLTRKKEVDPYWLERSIINTPTWWDSPDKYKYILRSYLASGSDD</sequence>
<proteinExistence type="predicted"/>
<comment type="caution">
    <text evidence="3">The sequence shown here is derived from an EMBL/GenBank/DDBJ whole genome shotgun (WGS) entry which is preliminary data.</text>
</comment>
<dbReference type="Proteomes" id="UP001642360">
    <property type="component" value="Unassembled WGS sequence"/>
</dbReference>
<dbReference type="EMBL" id="CAUOFW020007336">
    <property type="protein sequence ID" value="CAK9178842.1"/>
    <property type="molecule type" value="Genomic_DNA"/>
</dbReference>
<keyword evidence="4" id="KW-1185">Reference proteome</keyword>
<evidence type="ECO:0000313" key="4">
    <source>
        <dbReference type="Proteomes" id="UP001642360"/>
    </source>
</evidence>
<evidence type="ECO:0000313" key="2">
    <source>
        <dbReference type="EMBL" id="CAK9168709.1"/>
    </source>
</evidence>
<feature type="compositionally biased region" description="Gly residues" evidence="1">
    <location>
        <begin position="124"/>
        <end position="142"/>
    </location>
</feature>
<evidence type="ECO:0000256" key="1">
    <source>
        <dbReference type="SAM" id="MobiDB-lite"/>
    </source>
</evidence>
<protein>
    <submittedName>
        <fullName evidence="3">Uncharacterized protein</fullName>
    </submittedName>
</protein>
<dbReference type="PANTHER" id="PTHR35483:SF1">
    <property type="entry name" value="GLYCINE-RICH PROTEIN-RELATED"/>
    <property type="match status" value="1"/>
</dbReference>
<reference evidence="3 4" key="1">
    <citation type="submission" date="2024-02" db="EMBL/GenBank/DDBJ databases">
        <authorList>
            <person name="Vignale AGUSTIN F."/>
            <person name="Sosa J E."/>
            <person name="Modenutti C."/>
        </authorList>
    </citation>
    <scope>NUCLEOTIDE SEQUENCE [LARGE SCALE GENOMIC DNA]</scope>
</reference>
<evidence type="ECO:0000313" key="3">
    <source>
        <dbReference type="EMBL" id="CAK9178842.1"/>
    </source>
</evidence>
<feature type="region of interest" description="Disordered" evidence="1">
    <location>
        <begin position="120"/>
        <end position="142"/>
    </location>
</feature>
<organism evidence="3 4">
    <name type="scientific">Ilex paraguariensis</name>
    <name type="common">yerba mate</name>
    <dbReference type="NCBI Taxonomy" id="185542"/>
    <lineage>
        <taxon>Eukaryota</taxon>
        <taxon>Viridiplantae</taxon>
        <taxon>Streptophyta</taxon>
        <taxon>Embryophyta</taxon>
        <taxon>Tracheophyta</taxon>
        <taxon>Spermatophyta</taxon>
        <taxon>Magnoliopsida</taxon>
        <taxon>eudicotyledons</taxon>
        <taxon>Gunneridae</taxon>
        <taxon>Pentapetalae</taxon>
        <taxon>asterids</taxon>
        <taxon>campanulids</taxon>
        <taxon>Aquifoliales</taxon>
        <taxon>Aquifoliaceae</taxon>
        <taxon>Ilex</taxon>
    </lineage>
</organism>
<name>A0ABC8UEJ4_9AQUA</name>